<name>A0A7G5C4Q1_9BACL</name>
<accession>A0A7G5C4Q1</accession>
<feature type="transmembrane region" description="Helical" evidence="1">
    <location>
        <begin position="72"/>
        <end position="92"/>
    </location>
</feature>
<evidence type="ECO:0000256" key="1">
    <source>
        <dbReference type="SAM" id="Phobius"/>
    </source>
</evidence>
<keyword evidence="1" id="KW-0812">Transmembrane</keyword>
<dbReference type="AlphaFoldDB" id="A0A7G5C4Q1"/>
<keyword evidence="3" id="KW-1185">Reference proteome</keyword>
<dbReference type="Proteomes" id="UP000515679">
    <property type="component" value="Chromosome"/>
</dbReference>
<feature type="transmembrane region" description="Helical" evidence="1">
    <location>
        <begin position="32"/>
        <end position="52"/>
    </location>
</feature>
<gene>
    <name evidence="2" type="ORF">FPL14_25735</name>
</gene>
<feature type="transmembrane region" description="Helical" evidence="1">
    <location>
        <begin position="104"/>
        <end position="137"/>
    </location>
</feature>
<dbReference type="RefSeq" id="WP_182300421.1">
    <property type="nucleotide sequence ID" value="NZ_CP041969.1"/>
</dbReference>
<organism evidence="2 3">
    <name type="scientific">Cohnella cholangitidis</name>
    <dbReference type="NCBI Taxonomy" id="2598458"/>
    <lineage>
        <taxon>Bacteria</taxon>
        <taxon>Bacillati</taxon>
        <taxon>Bacillota</taxon>
        <taxon>Bacilli</taxon>
        <taxon>Bacillales</taxon>
        <taxon>Paenibacillaceae</taxon>
        <taxon>Cohnella</taxon>
    </lineage>
</organism>
<dbReference type="KEGG" id="cchl:FPL14_25735"/>
<protein>
    <submittedName>
        <fullName evidence="2">ECF transporter S component</fullName>
    </submittedName>
</protein>
<keyword evidence="1" id="KW-0472">Membrane</keyword>
<dbReference type="EMBL" id="CP041969">
    <property type="protein sequence ID" value="QMV44185.1"/>
    <property type="molecule type" value="Genomic_DNA"/>
</dbReference>
<feature type="transmembrane region" description="Helical" evidence="1">
    <location>
        <begin position="6"/>
        <end position="25"/>
    </location>
</feature>
<dbReference type="Gene3D" id="1.10.1760.20">
    <property type="match status" value="1"/>
</dbReference>
<dbReference type="NCBIfam" id="NF045596">
    <property type="entry name" value="ECF_S_CD3073"/>
    <property type="match status" value="1"/>
</dbReference>
<evidence type="ECO:0000313" key="3">
    <source>
        <dbReference type="Proteomes" id="UP000515679"/>
    </source>
</evidence>
<keyword evidence="1" id="KW-1133">Transmembrane helix</keyword>
<evidence type="ECO:0000313" key="2">
    <source>
        <dbReference type="EMBL" id="QMV44185.1"/>
    </source>
</evidence>
<proteinExistence type="predicted"/>
<reference evidence="2 3" key="1">
    <citation type="submission" date="2019-07" db="EMBL/GenBank/DDBJ databases">
        <authorList>
            <person name="Kim J.K."/>
            <person name="Cheong H.-M."/>
            <person name="Choi Y."/>
            <person name="Hwang K.J."/>
            <person name="Lee S."/>
            <person name="Choi C."/>
        </authorList>
    </citation>
    <scope>NUCLEOTIDE SEQUENCE [LARGE SCALE GENOMIC DNA]</scope>
    <source>
        <strain evidence="2 3">KS 22</strain>
    </source>
</reference>
<sequence length="193" mass="20037">MNQRTLILTLGALAVAINVIAGTVIGNLNIPFLFLDVIGTIFIAALYGPYWGALVGLLTNLVLGVTSSYTSIPFAIVNILVGLIVGFATLKFGYTIKTALVSGVLLGVICPAVGTVIAVAVFGGLTGGATDIFVLWLKNAGSSVFASAFLPRLWGNLADKILSAVLIYYVLKGIPQSLLKRPAVRQSGQSNAA</sequence>